<name>A0A157ZZ12_9BURK</name>
<evidence type="ECO:0000256" key="1">
    <source>
        <dbReference type="SAM" id="Phobius"/>
    </source>
</evidence>
<reference evidence="2" key="1">
    <citation type="submission" date="2016-01" db="EMBL/GenBank/DDBJ databases">
        <authorList>
            <person name="Peeters C."/>
        </authorList>
    </citation>
    <scope>NUCLEOTIDE SEQUENCE [LARGE SCALE GENOMIC DNA]</scope>
    <source>
        <strain evidence="2">LMG 29325</strain>
    </source>
</reference>
<dbReference type="RefSeq" id="WP_086966384.1">
    <property type="nucleotide sequence ID" value="NZ_FCOJ02000007.1"/>
</dbReference>
<dbReference type="STRING" id="1777143.AWB82_01363"/>
<keyword evidence="1" id="KW-0812">Transmembrane</keyword>
<dbReference type="InterPro" id="IPR004676">
    <property type="entry name" value="Cd-R_transporter"/>
</dbReference>
<sequence>MPKFPSKASSWMESWALNGGTELLSVAVTAFVATNVDDFVLLAALFGSGKHETKHVVIGQLLGIGLLVFVSSVAAIAALSIPQGWTNLLGIFPLAIGVRGAITWFRYSDDEVGAPTFSKASLSAVGF</sequence>
<keyword evidence="1" id="KW-1133">Transmembrane helix</keyword>
<evidence type="ECO:0000313" key="3">
    <source>
        <dbReference type="Proteomes" id="UP000054596"/>
    </source>
</evidence>
<accession>A0A157ZZ12</accession>
<dbReference type="Proteomes" id="UP000054596">
    <property type="component" value="Unassembled WGS sequence"/>
</dbReference>
<gene>
    <name evidence="2" type="ORF">AWB82_01363</name>
</gene>
<dbReference type="OrthoDB" id="7995400at2"/>
<feature type="transmembrane region" description="Helical" evidence="1">
    <location>
        <begin position="85"/>
        <end position="105"/>
    </location>
</feature>
<organism evidence="2 3">
    <name type="scientific">Caballeronia glebae</name>
    <dbReference type="NCBI Taxonomy" id="1777143"/>
    <lineage>
        <taxon>Bacteria</taxon>
        <taxon>Pseudomonadati</taxon>
        <taxon>Pseudomonadota</taxon>
        <taxon>Betaproteobacteria</taxon>
        <taxon>Burkholderiales</taxon>
        <taxon>Burkholderiaceae</taxon>
        <taxon>Caballeronia</taxon>
    </lineage>
</organism>
<dbReference type="AlphaFoldDB" id="A0A157ZZ12"/>
<evidence type="ECO:0000313" key="2">
    <source>
        <dbReference type="EMBL" id="SAK50117.1"/>
    </source>
</evidence>
<protein>
    <submittedName>
        <fullName evidence="2">Cadmium resistance transporter</fullName>
    </submittedName>
</protein>
<feature type="transmembrane region" description="Helical" evidence="1">
    <location>
        <begin position="58"/>
        <end position="79"/>
    </location>
</feature>
<dbReference type="EMBL" id="FCOJ02000007">
    <property type="protein sequence ID" value="SAK50117.1"/>
    <property type="molecule type" value="Genomic_DNA"/>
</dbReference>
<comment type="caution">
    <text evidence="2">The sequence shown here is derived from an EMBL/GenBank/DDBJ whole genome shotgun (WGS) entry which is preliminary data.</text>
</comment>
<proteinExistence type="predicted"/>
<keyword evidence="1" id="KW-0472">Membrane</keyword>
<keyword evidence="3" id="KW-1185">Reference proteome</keyword>
<dbReference type="Pfam" id="PF03596">
    <property type="entry name" value="Cad"/>
    <property type="match status" value="1"/>
</dbReference>